<evidence type="ECO:0000313" key="2">
    <source>
        <dbReference type="Proteomes" id="UP000181936"/>
    </source>
</evidence>
<dbReference type="RefSeq" id="WP_072579876.1">
    <property type="nucleotide sequence ID" value="NZ_CP016020.1"/>
</dbReference>
<keyword evidence="2" id="KW-1185">Reference proteome</keyword>
<reference evidence="1 2" key="1">
    <citation type="journal article" date="2016" name="Sci. Rep.">
        <title>Complete genome sequence and transcriptomic analysis of a novel marine strain Bacillus weihaiensis reveals the mechanism of brown algae degradation.</title>
        <authorList>
            <person name="Zhu Y."/>
            <person name="Chen P."/>
            <person name="Bao Y."/>
            <person name="Men Y."/>
            <person name="Zeng Y."/>
            <person name="Yang J."/>
            <person name="Sun J."/>
            <person name="Sun Y."/>
        </authorList>
    </citation>
    <scope>NUCLEOTIDE SEQUENCE [LARGE SCALE GENOMIC DNA]</scope>
    <source>
        <strain evidence="1 2">Alg07</strain>
    </source>
</reference>
<gene>
    <name evidence="1" type="ORF">A9C19_10160</name>
</gene>
<organism evidence="1 2">
    <name type="scientific">Bacillus weihaiensis</name>
    <dbReference type="NCBI Taxonomy" id="1547283"/>
    <lineage>
        <taxon>Bacteria</taxon>
        <taxon>Bacillati</taxon>
        <taxon>Bacillota</taxon>
        <taxon>Bacilli</taxon>
        <taxon>Bacillales</taxon>
        <taxon>Bacillaceae</taxon>
        <taxon>Bacillus</taxon>
    </lineage>
</organism>
<name>A0A1L3MRX4_9BACI</name>
<dbReference type="STRING" id="1547283.A9C19_10160"/>
<protein>
    <submittedName>
        <fullName evidence="1">Uncharacterized protein</fullName>
    </submittedName>
</protein>
<proteinExistence type="predicted"/>
<dbReference type="KEGG" id="bwh:A9C19_10160"/>
<dbReference type="AlphaFoldDB" id="A0A1L3MRX4"/>
<accession>A0A1L3MRX4</accession>
<dbReference type="SUPFAM" id="SSF51679">
    <property type="entry name" value="Bacterial luciferase-like"/>
    <property type="match status" value="1"/>
</dbReference>
<dbReference type="GO" id="GO:0016705">
    <property type="term" value="F:oxidoreductase activity, acting on paired donors, with incorporation or reduction of molecular oxygen"/>
    <property type="evidence" value="ECO:0007669"/>
    <property type="project" value="InterPro"/>
</dbReference>
<evidence type="ECO:0000313" key="1">
    <source>
        <dbReference type="EMBL" id="APH05083.1"/>
    </source>
</evidence>
<dbReference type="EMBL" id="CP016020">
    <property type="protein sequence ID" value="APH05083.1"/>
    <property type="molecule type" value="Genomic_DNA"/>
</dbReference>
<sequence length="106" mass="12154">MKPDYPIKAEEIDLSSLIWTLQQNKGERKEGIPSIHEAKNYSLNDNEKETLQSLKDKMIIGNPTEVGNQLKVVQEHTKADELMTITMTYSLNDKLTSYQLLAEELM</sequence>
<dbReference type="OrthoDB" id="9993304at2"/>
<dbReference type="InterPro" id="IPR036661">
    <property type="entry name" value="Luciferase-like_sf"/>
</dbReference>
<dbReference type="Gene3D" id="3.20.20.30">
    <property type="entry name" value="Luciferase-like domain"/>
    <property type="match status" value="1"/>
</dbReference>
<dbReference type="Proteomes" id="UP000181936">
    <property type="component" value="Chromosome"/>
</dbReference>